<dbReference type="Proteomes" id="UP000198405">
    <property type="component" value="Unassembled WGS sequence"/>
</dbReference>
<dbReference type="PROSITE" id="PS51202">
    <property type="entry name" value="RCK_C"/>
    <property type="match status" value="1"/>
</dbReference>
<name>A0A238YFE7_9BACT</name>
<dbReference type="SUPFAM" id="SSF52402">
    <property type="entry name" value="Adenine nucleotide alpha hydrolases-like"/>
    <property type="match status" value="1"/>
</dbReference>
<evidence type="ECO:0000256" key="2">
    <source>
        <dbReference type="ARBA" id="ARBA00022448"/>
    </source>
</evidence>
<dbReference type="OrthoDB" id="9775180at2"/>
<dbReference type="PANTHER" id="PTHR43833">
    <property type="entry name" value="POTASSIUM CHANNEL PROTEIN 2-RELATED-RELATED"/>
    <property type="match status" value="1"/>
</dbReference>
<evidence type="ECO:0000256" key="5">
    <source>
        <dbReference type="ARBA" id="ARBA00023027"/>
    </source>
</evidence>
<protein>
    <recommendedName>
        <fullName evidence="1">Trk system potassium uptake protein TrkA</fullName>
    </recommendedName>
</protein>
<evidence type="ECO:0000313" key="9">
    <source>
        <dbReference type="EMBL" id="SNR69089.1"/>
    </source>
</evidence>
<dbReference type="InterPro" id="IPR050721">
    <property type="entry name" value="Trk_Ktr_HKT_K-transport"/>
</dbReference>
<dbReference type="PANTHER" id="PTHR43833:SF5">
    <property type="entry name" value="TRK SYSTEM POTASSIUM UPTAKE PROTEIN TRKA"/>
    <property type="match status" value="1"/>
</dbReference>
<keyword evidence="2" id="KW-0813">Transport</keyword>
<dbReference type="Pfam" id="PF02254">
    <property type="entry name" value="TrkA_N"/>
    <property type="match status" value="1"/>
</dbReference>
<sequence>MKIVIVGAGQVGKELVKRVKKEWEITIIDNDENKLKQIIELLDSGALNRTTLIQGDGTSKLILKRAGLEDAKVFVACTGDDEANLEACRIAKEENVPSIFAVSNHVDHDKWFEKEEIECINKAVATASQLERRISSGVVAATNIGLGKGEIVEVTILPTSMLVGYPVTKFSSRRWKIAAIYRDNKLLLPSKKTVIKPGDKVLIIGEPKILKHIVGLIRSGEAQFPAQFGSEEIILLKENNHQNMVAVKDATFMGKNTKINLIAVYTCFNEEKEHLKQIFSTEAPDQTLKIETLQFCEKEFIEKAKDEDVGIIVLPDIYKEFPLFFGKRSFPIEVAEETVTPVLIGRGTAPYKNILVPVSGSFNGYRALEIGIEISLQIEAKISVVYVTSDKSADEEKIRIISDKIIKFANLYKQDIKFILKEGNPVTEVAKLSKKFDLAIIGARKGKKTNWFNPYPPYHMVHRTKCSTLLTCVGE</sequence>
<feature type="domain" description="RCK N-terminal" evidence="7">
    <location>
        <begin position="1"/>
        <end position="124"/>
    </location>
</feature>
<dbReference type="Gene3D" id="3.40.50.12370">
    <property type="match status" value="1"/>
</dbReference>
<keyword evidence="10" id="KW-1185">Reference proteome</keyword>
<evidence type="ECO:0000313" key="10">
    <source>
        <dbReference type="Proteomes" id="UP000198405"/>
    </source>
</evidence>
<keyword evidence="4" id="KW-0630">Potassium</keyword>
<dbReference type="PROSITE" id="PS51201">
    <property type="entry name" value="RCK_N"/>
    <property type="match status" value="1"/>
</dbReference>
<evidence type="ECO:0000256" key="4">
    <source>
        <dbReference type="ARBA" id="ARBA00022958"/>
    </source>
</evidence>
<keyword evidence="3" id="KW-0633">Potassium transport</keyword>
<dbReference type="RefSeq" id="WP_089322608.1">
    <property type="nucleotide sequence ID" value="NZ_FZOB01000003.1"/>
</dbReference>
<accession>A0A238YFE7</accession>
<evidence type="ECO:0000259" key="7">
    <source>
        <dbReference type="PROSITE" id="PS51201"/>
    </source>
</evidence>
<dbReference type="InterPro" id="IPR036721">
    <property type="entry name" value="RCK_C_sf"/>
</dbReference>
<evidence type="ECO:0000256" key="6">
    <source>
        <dbReference type="ARBA" id="ARBA00023065"/>
    </source>
</evidence>
<evidence type="ECO:0000259" key="8">
    <source>
        <dbReference type="PROSITE" id="PS51202"/>
    </source>
</evidence>
<dbReference type="InterPro" id="IPR006036">
    <property type="entry name" value="K_uptake_TrkA"/>
</dbReference>
<reference evidence="10" key="1">
    <citation type="submission" date="2017-06" db="EMBL/GenBank/DDBJ databases">
        <authorList>
            <person name="Varghese N."/>
            <person name="Submissions S."/>
        </authorList>
    </citation>
    <scope>NUCLEOTIDE SEQUENCE [LARGE SCALE GENOMIC DNA]</scope>
    <source>
        <strain evidence="10">DSM 15668</strain>
    </source>
</reference>
<dbReference type="Gene3D" id="3.40.50.720">
    <property type="entry name" value="NAD(P)-binding Rossmann-like Domain"/>
    <property type="match status" value="1"/>
</dbReference>
<proteinExistence type="predicted"/>
<dbReference type="InterPro" id="IPR003148">
    <property type="entry name" value="RCK_N"/>
</dbReference>
<dbReference type="InterPro" id="IPR006037">
    <property type="entry name" value="RCK_C"/>
</dbReference>
<dbReference type="Pfam" id="PF02080">
    <property type="entry name" value="TrkA_C"/>
    <property type="match status" value="1"/>
</dbReference>
<dbReference type="EMBL" id="FZOB01000003">
    <property type="protein sequence ID" value="SNR69089.1"/>
    <property type="molecule type" value="Genomic_DNA"/>
</dbReference>
<dbReference type="PRINTS" id="PR00335">
    <property type="entry name" value="KUPTAKETRKA"/>
</dbReference>
<dbReference type="Gene3D" id="3.30.70.1450">
    <property type="entry name" value="Regulator of K+ conductance, C-terminal domain"/>
    <property type="match status" value="1"/>
</dbReference>
<keyword evidence="5" id="KW-0520">NAD</keyword>
<organism evidence="9 10">
    <name type="scientific">Desulfurobacterium atlanticum</name>
    <dbReference type="NCBI Taxonomy" id="240169"/>
    <lineage>
        <taxon>Bacteria</taxon>
        <taxon>Pseudomonadati</taxon>
        <taxon>Aquificota</taxon>
        <taxon>Aquificia</taxon>
        <taxon>Desulfurobacteriales</taxon>
        <taxon>Desulfurobacteriaceae</taxon>
        <taxon>Desulfurobacterium</taxon>
    </lineage>
</organism>
<dbReference type="GO" id="GO:0015079">
    <property type="term" value="F:potassium ion transmembrane transporter activity"/>
    <property type="evidence" value="ECO:0007669"/>
    <property type="project" value="InterPro"/>
</dbReference>
<dbReference type="SUPFAM" id="SSF116726">
    <property type="entry name" value="TrkA C-terminal domain-like"/>
    <property type="match status" value="1"/>
</dbReference>
<dbReference type="GO" id="GO:0005886">
    <property type="term" value="C:plasma membrane"/>
    <property type="evidence" value="ECO:0007669"/>
    <property type="project" value="InterPro"/>
</dbReference>
<dbReference type="InterPro" id="IPR036291">
    <property type="entry name" value="NAD(P)-bd_dom_sf"/>
</dbReference>
<dbReference type="AlphaFoldDB" id="A0A238YFE7"/>
<feature type="domain" description="RCK C-terminal" evidence="8">
    <location>
        <begin position="139"/>
        <end position="219"/>
    </location>
</feature>
<dbReference type="CDD" id="cd00293">
    <property type="entry name" value="USP-like"/>
    <property type="match status" value="1"/>
</dbReference>
<evidence type="ECO:0000256" key="1">
    <source>
        <dbReference type="ARBA" id="ARBA00017378"/>
    </source>
</evidence>
<dbReference type="SUPFAM" id="SSF51735">
    <property type="entry name" value="NAD(P)-binding Rossmann-fold domains"/>
    <property type="match status" value="1"/>
</dbReference>
<gene>
    <name evidence="9" type="ORF">SAMN06265340_10358</name>
</gene>
<keyword evidence="6" id="KW-0406">Ion transport</keyword>
<evidence type="ECO:0000256" key="3">
    <source>
        <dbReference type="ARBA" id="ARBA00022538"/>
    </source>
</evidence>